<name>A0AAE5LRN7_CLOBE</name>
<dbReference type="EMBL" id="JADOEF010000004">
    <property type="protein sequence ID" value="MBF7812251.1"/>
    <property type="molecule type" value="Genomic_DNA"/>
</dbReference>
<evidence type="ECO:0000313" key="3">
    <source>
        <dbReference type="Proteomes" id="UP000822184"/>
    </source>
</evidence>
<dbReference type="AlphaFoldDB" id="A0AAE5LRN7"/>
<proteinExistence type="predicted"/>
<accession>A0AAE5LRN7</accession>
<organism evidence="2 3">
    <name type="scientific">Clostridium beijerinckii</name>
    <name type="common">Clostridium MP</name>
    <dbReference type="NCBI Taxonomy" id="1520"/>
    <lineage>
        <taxon>Bacteria</taxon>
        <taxon>Bacillati</taxon>
        <taxon>Bacillota</taxon>
        <taxon>Clostridia</taxon>
        <taxon>Eubacteriales</taxon>
        <taxon>Clostridiaceae</taxon>
        <taxon>Clostridium</taxon>
    </lineage>
</organism>
<sequence>MIKKILGIFSIVLITCFLISCGAPKLLDKTEEANNYEMQNGKWNSKYTYVKDCNVKFITSNYRYDNDMYADKLTMYVEENNNLGKGYFVKIIDSNDNIKSKLGESIKTGDEIKISKAEVEPNSLNKYPDNVLLLATESNIELLKEKESSVSTDTNNDNTSLNYTLEFGTLVDATVNNNVLIIKAKIKPSVSNKTTIDQNGFNVGDLIVNQGASQFDEIQYWAVADMEDGSEGKVISFTLNKELIKLVKKQTILGNQIVDKASNVWILPSLKN</sequence>
<comment type="caution">
    <text evidence="2">The sequence shown here is derived from an EMBL/GenBank/DDBJ whole genome shotgun (WGS) entry which is preliminary data.</text>
</comment>
<reference evidence="1" key="2">
    <citation type="submission" date="2020-11" db="EMBL/GenBank/DDBJ databases">
        <authorList>
            <person name="Thieme N."/>
            <person name="Liebl W."/>
            <person name="Zverlov V."/>
        </authorList>
    </citation>
    <scope>NUCLEOTIDE SEQUENCE</scope>
    <source>
        <strain evidence="1">NT08</strain>
    </source>
</reference>
<dbReference type="EMBL" id="JABTDW010000001">
    <property type="protein sequence ID" value="NSB15905.1"/>
    <property type="molecule type" value="Genomic_DNA"/>
</dbReference>
<dbReference type="PROSITE" id="PS51257">
    <property type="entry name" value="PROKAR_LIPOPROTEIN"/>
    <property type="match status" value="1"/>
</dbReference>
<protein>
    <recommendedName>
        <fullName evidence="4">Lipoprotein</fullName>
    </recommendedName>
</protein>
<reference evidence="2" key="1">
    <citation type="submission" date="2020-06" db="EMBL/GenBank/DDBJ databases">
        <title>Genomic insights into acetone-butanol-ethanol (ABE) fermentation by sequencing solventogenic clostridia strains.</title>
        <authorList>
            <person name="Brown S."/>
        </authorList>
    </citation>
    <scope>NUCLEOTIDE SEQUENCE</scope>
    <source>
        <strain evidence="2">DJ123</strain>
    </source>
</reference>
<evidence type="ECO:0000313" key="2">
    <source>
        <dbReference type="EMBL" id="NSB15905.1"/>
    </source>
</evidence>
<dbReference type="RefSeq" id="WP_011968977.1">
    <property type="nucleotide sequence ID" value="NZ_CP073279.1"/>
</dbReference>
<dbReference type="Proteomes" id="UP000822184">
    <property type="component" value="Unassembled WGS sequence"/>
</dbReference>
<gene>
    <name evidence="2" type="ORF">BCD95_004164</name>
    <name evidence="1" type="ORF">IS491_27050</name>
</gene>
<evidence type="ECO:0000313" key="1">
    <source>
        <dbReference type="EMBL" id="MBF7812251.1"/>
    </source>
</evidence>
<evidence type="ECO:0008006" key="4">
    <source>
        <dbReference type="Google" id="ProtNLM"/>
    </source>
</evidence>
<dbReference type="Proteomes" id="UP000631418">
    <property type="component" value="Unassembled WGS sequence"/>
</dbReference>